<evidence type="ECO:0000256" key="7">
    <source>
        <dbReference type="ARBA" id="ARBA00022691"/>
    </source>
</evidence>
<evidence type="ECO:0000256" key="6">
    <source>
        <dbReference type="ARBA" id="ARBA00022490"/>
    </source>
</evidence>
<feature type="binding site" evidence="16">
    <location>
        <position position="68"/>
    </location>
    <ligand>
        <name>S-adenosyl-L-methionine</name>
        <dbReference type="ChEBI" id="CHEBI:59789"/>
        <label>1</label>
    </ligand>
</feature>
<feature type="binding site" evidence="16">
    <location>
        <position position="185"/>
    </location>
    <ligand>
        <name>S-adenosyl-L-methionine</name>
        <dbReference type="ChEBI" id="CHEBI:59789"/>
        <label>2</label>
    </ligand>
</feature>
<evidence type="ECO:0000313" key="19">
    <source>
        <dbReference type="EMBL" id="ORE87138.1"/>
    </source>
</evidence>
<feature type="binding site" evidence="16">
    <location>
        <position position="158"/>
    </location>
    <ligand>
        <name>S-adenosyl-L-methionine</name>
        <dbReference type="ChEBI" id="CHEBI:59789"/>
        <label>1</label>
    </ligand>
</feature>
<sequence length="468" mass="52467">MNNRHHLQAVAPPSRALGENLRQAELRAPRYTSYPTALEFTGQVGPAALLEQMDKTNQEPIPAALSLYVHLPFCAAACFYCGCNRVISRSAQRRSDYLDLIEREISVLAPHLDRDRPVVQIHFGGGTPNSYRPLELARLIRTLSSQFSIHADCEISMEVDPRQYQPGDALAWAALGINRISLGVQDVSREVQQAINRLQPREQIAELVDEARKADMHGINFDLIYGLPRQTLAGVDDNVDLVALLQPDRIAVFHYAHLPQRFPAQRVIDESELPGLATRLAMQARYSELLTQLGYRHIGMDHFSHPDDSLARALAQGTLQRNFQGYSTAAGSDIIGLGVSAISSVGRLYAQNHSDLTAYRRALENKQLATQRGWHRSDDDLQRHAIIQQVMCQQRIDFNAFGGARAFHTRYAKALGQLRQLDPSGQLVRIETEALYILPAGRNVLRLIARCFDRYAARRNTQQLARAV</sequence>
<dbReference type="PIRSF" id="PIRSF000167">
    <property type="entry name" value="HemN"/>
    <property type="match status" value="1"/>
</dbReference>
<evidence type="ECO:0000256" key="1">
    <source>
        <dbReference type="ARBA" id="ARBA00004496"/>
    </source>
</evidence>
<keyword evidence="5 15" id="KW-0004">4Fe-4S</keyword>
<comment type="subunit">
    <text evidence="4">Monomer.</text>
</comment>
<dbReference type="GO" id="GO:0051989">
    <property type="term" value="F:coproporphyrinogen dehydrogenase activity"/>
    <property type="evidence" value="ECO:0007669"/>
    <property type="project" value="UniProtKB-EC"/>
</dbReference>
<dbReference type="CDD" id="cd01335">
    <property type="entry name" value="Radical_SAM"/>
    <property type="match status" value="1"/>
</dbReference>
<dbReference type="GO" id="GO:0051539">
    <property type="term" value="F:4 iron, 4 sulfur cluster binding"/>
    <property type="evidence" value="ECO:0007669"/>
    <property type="project" value="UniProtKB-KW"/>
</dbReference>
<evidence type="ECO:0000256" key="13">
    <source>
        <dbReference type="ARBA" id="ARBA00024295"/>
    </source>
</evidence>
<dbReference type="SFLD" id="SFLDG01082">
    <property type="entry name" value="B12-binding_domain_containing"/>
    <property type="match status" value="1"/>
</dbReference>
<accession>A0A1Y1SDR2</accession>
<keyword evidence="7 15" id="KW-0949">S-adenosyl-L-methionine</keyword>
<comment type="catalytic activity">
    <reaction evidence="14 15">
        <text>coproporphyrinogen III + 2 S-adenosyl-L-methionine = protoporphyrinogen IX + 2 5'-deoxyadenosine + 2 L-methionine + 2 CO2</text>
        <dbReference type="Rhea" id="RHEA:15425"/>
        <dbReference type="ChEBI" id="CHEBI:16526"/>
        <dbReference type="ChEBI" id="CHEBI:17319"/>
        <dbReference type="ChEBI" id="CHEBI:57307"/>
        <dbReference type="ChEBI" id="CHEBI:57309"/>
        <dbReference type="ChEBI" id="CHEBI:57844"/>
        <dbReference type="ChEBI" id="CHEBI:59789"/>
        <dbReference type="EC" id="1.3.98.3"/>
    </reaction>
</comment>
<dbReference type="STRING" id="1317117.ATO7_08862"/>
<dbReference type="Proteomes" id="UP000192342">
    <property type="component" value="Unassembled WGS sequence"/>
</dbReference>
<comment type="pathway">
    <text evidence="2 15">Porphyrin-containing compound metabolism; protoporphyrin-IX biosynthesis; protoporphyrinogen-IX from coproporphyrinogen-III (AdoMet route): step 1/1.</text>
</comment>
<comment type="function">
    <text evidence="13">Involved in the heme biosynthesis. Catalyzes the anaerobic oxidative decarboxylation of propionate groups of rings A and B of coproporphyrinogen III to yield the vinyl groups in protoporphyrinogen IX.</text>
</comment>
<dbReference type="EMBL" id="AQQV01000002">
    <property type="protein sequence ID" value="ORE87138.1"/>
    <property type="molecule type" value="Genomic_DNA"/>
</dbReference>
<dbReference type="InterPro" id="IPR004558">
    <property type="entry name" value="Coprogen_oxidase_HemN"/>
</dbReference>
<dbReference type="InterPro" id="IPR007197">
    <property type="entry name" value="rSAM"/>
</dbReference>
<evidence type="ECO:0000256" key="17">
    <source>
        <dbReference type="PIRSR" id="PIRSR000167-2"/>
    </source>
</evidence>
<protein>
    <recommendedName>
        <fullName evidence="15">Coproporphyrinogen-III oxidase</fullName>
        <ecNumber evidence="15">1.3.98.3</ecNumber>
    </recommendedName>
</protein>
<evidence type="ECO:0000256" key="4">
    <source>
        <dbReference type="ARBA" id="ARBA00011245"/>
    </source>
</evidence>
<keyword evidence="9 15" id="KW-0560">Oxidoreductase</keyword>
<feature type="binding site" evidence="16">
    <location>
        <begin position="80"/>
        <end position="82"/>
    </location>
    <ligand>
        <name>S-adenosyl-L-methionine</name>
        <dbReference type="ChEBI" id="CHEBI:59789"/>
        <label>2</label>
    </ligand>
</feature>
<dbReference type="PROSITE" id="PS51918">
    <property type="entry name" value="RADICAL_SAM"/>
    <property type="match status" value="1"/>
</dbReference>
<dbReference type="RefSeq" id="WP_083561332.1">
    <property type="nucleotide sequence ID" value="NZ_AQQV01000002.1"/>
</dbReference>
<dbReference type="InterPro" id="IPR034505">
    <property type="entry name" value="Coproporphyrinogen-III_oxidase"/>
</dbReference>
<dbReference type="InterPro" id="IPR023404">
    <property type="entry name" value="rSAM_horseshoe"/>
</dbReference>
<feature type="binding site" evidence="16">
    <location>
        <begin position="126"/>
        <end position="127"/>
    </location>
    <ligand>
        <name>S-adenosyl-L-methionine</name>
        <dbReference type="ChEBI" id="CHEBI:59789"/>
        <label>2</label>
    </ligand>
</feature>
<dbReference type="PANTHER" id="PTHR13932">
    <property type="entry name" value="COPROPORPHYRINIGEN III OXIDASE"/>
    <property type="match status" value="1"/>
</dbReference>
<dbReference type="GO" id="GO:0006782">
    <property type="term" value="P:protoporphyrinogen IX biosynthetic process"/>
    <property type="evidence" value="ECO:0007669"/>
    <property type="project" value="UniProtKB-UniPathway"/>
</dbReference>
<dbReference type="SFLD" id="SFLDS00029">
    <property type="entry name" value="Radical_SAM"/>
    <property type="match status" value="1"/>
</dbReference>
<comment type="similarity">
    <text evidence="3 15">Belongs to the anaerobic coproporphyrinogen-III oxidase family.</text>
</comment>
<dbReference type="SFLD" id="SFLDG01065">
    <property type="entry name" value="anaerobic_coproporphyrinogen-I"/>
    <property type="match status" value="1"/>
</dbReference>
<dbReference type="UniPathway" id="UPA00251">
    <property type="reaction ID" value="UER00323"/>
</dbReference>
<evidence type="ECO:0000256" key="5">
    <source>
        <dbReference type="ARBA" id="ARBA00022485"/>
    </source>
</evidence>
<keyword evidence="20" id="KW-1185">Reference proteome</keyword>
<dbReference type="GO" id="GO:0046872">
    <property type="term" value="F:metal ion binding"/>
    <property type="evidence" value="ECO:0007669"/>
    <property type="project" value="UniProtKB-KW"/>
</dbReference>
<feature type="binding site" evidence="17">
    <location>
        <position position="78"/>
    </location>
    <ligand>
        <name>[4Fe-4S] cluster</name>
        <dbReference type="ChEBI" id="CHEBI:49883"/>
        <note>4Fe-4S-S-AdoMet</note>
    </ligand>
</feature>
<feature type="binding site" evidence="17">
    <location>
        <position position="74"/>
    </location>
    <ligand>
        <name>[4Fe-4S] cluster</name>
        <dbReference type="ChEBI" id="CHEBI:49883"/>
        <note>4Fe-4S-S-AdoMet</note>
    </ligand>
</feature>
<feature type="binding site" evidence="17">
    <location>
        <position position="81"/>
    </location>
    <ligand>
        <name>[4Fe-4S] cluster</name>
        <dbReference type="ChEBI" id="CHEBI:49883"/>
        <note>4Fe-4S-S-AdoMet</note>
    </ligand>
</feature>
<evidence type="ECO:0000259" key="18">
    <source>
        <dbReference type="PROSITE" id="PS51918"/>
    </source>
</evidence>
<evidence type="ECO:0000256" key="16">
    <source>
        <dbReference type="PIRSR" id="PIRSR000167-1"/>
    </source>
</evidence>
<feature type="binding site" evidence="16">
    <location>
        <position position="125"/>
    </location>
    <ligand>
        <name>S-adenosyl-L-methionine</name>
        <dbReference type="ChEBI" id="CHEBI:59789"/>
        <label>1</label>
    </ligand>
</feature>
<dbReference type="AlphaFoldDB" id="A0A1Y1SDR2"/>
<evidence type="ECO:0000256" key="14">
    <source>
        <dbReference type="ARBA" id="ARBA00048321"/>
    </source>
</evidence>
<feature type="binding site" evidence="16">
    <location>
        <position position="222"/>
    </location>
    <ligand>
        <name>S-adenosyl-L-methionine</name>
        <dbReference type="ChEBI" id="CHEBI:59789"/>
        <label>2</label>
    </ligand>
</feature>
<dbReference type="SMART" id="SM00729">
    <property type="entry name" value="Elp3"/>
    <property type="match status" value="1"/>
</dbReference>
<dbReference type="OrthoDB" id="9808022at2"/>
<comment type="subcellular location">
    <subcellularLocation>
        <location evidence="1 15">Cytoplasm</location>
    </subcellularLocation>
</comment>
<dbReference type="InterPro" id="IPR006638">
    <property type="entry name" value="Elp3/MiaA/NifB-like_rSAM"/>
</dbReference>
<keyword evidence="8 15" id="KW-0479">Metal-binding</keyword>
<dbReference type="Gene3D" id="3.80.30.20">
    <property type="entry name" value="tm_1862 like domain"/>
    <property type="match status" value="1"/>
</dbReference>
<evidence type="ECO:0000313" key="20">
    <source>
        <dbReference type="Proteomes" id="UP000192342"/>
    </source>
</evidence>
<feature type="binding site" evidence="16">
    <location>
        <position position="197"/>
    </location>
    <ligand>
        <name>S-adenosyl-L-methionine</name>
        <dbReference type="ChEBI" id="CHEBI:59789"/>
        <label>2</label>
    </ligand>
</feature>
<dbReference type="SUPFAM" id="SSF102114">
    <property type="entry name" value="Radical SAM enzymes"/>
    <property type="match status" value="1"/>
</dbReference>
<keyword evidence="12 15" id="KW-0627">Porphyrin biosynthesis</keyword>
<evidence type="ECO:0000256" key="2">
    <source>
        <dbReference type="ARBA" id="ARBA00004785"/>
    </source>
</evidence>
<evidence type="ECO:0000256" key="12">
    <source>
        <dbReference type="ARBA" id="ARBA00023244"/>
    </source>
</evidence>
<feature type="domain" description="Radical SAM core" evidence="18">
    <location>
        <begin position="59"/>
        <end position="296"/>
    </location>
</feature>
<comment type="cofactor">
    <cofactor evidence="15 17">
        <name>[4Fe-4S] cluster</name>
        <dbReference type="ChEBI" id="CHEBI:49883"/>
    </cofactor>
    <text evidence="15 17">Binds 1 [4Fe-4S] cluster. The cluster is coordinated with 3 cysteines and an exchangeable S-adenosyl-L-methionine.</text>
</comment>
<proteinExistence type="inferred from homology"/>
<keyword evidence="10 15" id="KW-0408">Iron</keyword>
<dbReference type="Gene3D" id="1.10.10.920">
    <property type="match status" value="1"/>
</dbReference>
<dbReference type="InterPro" id="IPR058240">
    <property type="entry name" value="rSAM_sf"/>
</dbReference>
<dbReference type="NCBIfam" id="TIGR00538">
    <property type="entry name" value="hemN"/>
    <property type="match status" value="1"/>
</dbReference>
<keyword evidence="6 15" id="KW-0963">Cytoplasm</keyword>
<evidence type="ECO:0000256" key="15">
    <source>
        <dbReference type="PIRNR" id="PIRNR000167"/>
    </source>
</evidence>
<feature type="binding site" evidence="16">
    <location>
        <position position="342"/>
    </location>
    <ligand>
        <name>S-adenosyl-L-methionine</name>
        <dbReference type="ChEBI" id="CHEBI:59789"/>
        <label>1</label>
    </ligand>
</feature>
<dbReference type="GO" id="GO:0004109">
    <property type="term" value="F:coproporphyrinogen oxidase activity"/>
    <property type="evidence" value="ECO:0007669"/>
    <property type="project" value="InterPro"/>
</dbReference>
<organism evidence="19 20">
    <name type="scientific">Oceanococcus atlanticus</name>
    <dbReference type="NCBI Taxonomy" id="1317117"/>
    <lineage>
        <taxon>Bacteria</taxon>
        <taxon>Pseudomonadati</taxon>
        <taxon>Pseudomonadota</taxon>
        <taxon>Gammaproteobacteria</taxon>
        <taxon>Chromatiales</taxon>
        <taxon>Oceanococcaceae</taxon>
        <taxon>Oceanococcus</taxon>
    </lineage>
</organism>
<evidence type="ECO:0000256" key="8">
    <source>
        <dbReference type="ARBA" id="ARBA00022723"/>
    </source>
</evidence>
<name>A0A1Y1SDR2_9GAMM</name>
<dbReference type="PANTHER" id="PTHR13932:SF6">
    <property type="entry name" value="OXYGEN-INDEPENDENT COPROPORPHYRINOGEN III OXIDASE"/>
    <property type="match status" value="1"/>
</dbReference>
<feature type="binding site" evidence="16">
    <location>
        <position position="256"/>
    </location>
    <ligand>
        <name>S-adenosyl-L-methionine</name>
        <dbReference type="ChEBI" id="CHEBI:59789"/>
        <label>2</label>
    </ligand>
</feature>
<evidence type="ECO:0000256" key="3">
    <source>
        <dbReference type="ARBA" id="ARBA00005493"/>
    </source>
</evidence>
<comment type="caution">
    <text evidence="19">The sequence shown here is derived from an EMBL/GenBank/DDBJ whole genome shotgun (WGS) entry which is preliminary data.</text>
</comment>
<evidence type="ECO:0000256" key="9">
    <source>
        <dbReference type="ARBA" id="ARBA00023002"/>
    </source>
</evidence>
<reference evidence="19 20" key="1">
    <citation type="submission" date="2013-04" db="EMBL/GenBank/DDBJ databases">
        <title>Oceanococcus atlanticus 22II-S10r2 Genome Sequencing.</title>
        <authorList>
            <person name="Lai Q."/>
            <person name="Li G."/>
            <person name="Shao Z."/>
        </authorList>
    </citation>
    <scope>NUCLEOTIDE SEQUENCE [LARGE SCALE GENOMIC DNA]</scope>
    <source>
        <strain evidence="19 20">22II-S10r2</strain>
    </source>
</reference>
<dbReference type="Pfam" id="PF04055">
    <property type="entry name" value="Radical_SAM"/>
    <property type="match status" value="1"/>
</dbReference>
<evidence type="ECO:0000256" key="10">
    <source>
        <dbReference type="ARBA" id="ARBA00023004"/>
    </source>
</evidence>
<dbReference type="EC" id="1.3.98.3" evidence="15"/>
<gene>
    <name evidence="19" type="ORF">ATO7_08862</name>
</gene>
<dbReference type="GO" id="GO:0005737">
    <property type="term" value="C:cytoplasm"/>
    <property type="evidence" value="ECO:0007669"/>
    <property type="project" value="UniProtKB-SubCell"/>
</dbReference>
<evidence type="ECO:0000256" key="11">
    <source>
        <dbReference type="ARBA" id="ARBA00023014"/>
    </source>
</evidence>
<keyword evidence="11 15" id="KW-0411">Iron-sulfur</keyword>